<gene>
    <name evidence="5" type="ORF">PPENT_87.1.T0890019</name>
</gene>
<evidence type="ECO:0000313" key="6">
    <source>
        <dbReference type="Proteomes" id="UP000689195"/>
    </source>
</evidence>
<dbReference type="InterPro" id="IPR011936">
    <property type="entry name" value="Myxo_disulph_rpt"/>
</dbReference>
<keyword evidence="4" id="KW-0472">Membrane</keyword>
<keyword evidence="4" id="KW-0812">Transmembrane</keyword>
<evidence type="ECO:0008006" key="7">
    <source>
        <dbReference type="Google" id="ProtNLM"/>
    </source>
</evidence>
<dbReference type="AlphaFoldDB" id="A0A8S1WE88"/>
<dbReference type="NCBIfam" id="TIGR02232">
    <property type="entry name" value="myxo_disulf_rpt"/>
    <property type="match status" value="1"/>
</dbReference>
<evidence type="ECO:0000256" key="3">
    <source>
        <dbReference type="ARBA" id="ARBA00023157"/>
    </source>
</evidence>
<protein>
    <recommendedName>
        <fullName evidence="7">Transmembrane protein</fullName>
    </recommendedName>
</protein>
<dbReference type="Proteomes" id="UP000689195">
    <property type="component" value="Unassembled WGS sequence"/>
</dbReference>
<evidence type="ECO:0000256" key="1">
    <source>
        <dbReference type="ARBA" id="ARBA00022729"/>
    </source>
</evidence>
<keyword evidence="6" id="KW-1185">Reference proteome</keyword>
<accession>A0A8S1WE88</accession>
<keyword evidence="3" id="KW-1015">Disulfide bond</keyword>
<dbReference type="EMBL" id="CAJJDO010000089">
    <property type="protein sequence ID" value="CAD8187331.1"/>
    <property type="molecule type" value="Genomic_DNA"/>
</dbReference>
<feature type="transmembrane region" description="Helical" evidence="4">
    <location>
        <begin position="55"/>
        <end position="78"/>
    </location>
</feature>
<reference evidence="5" key="1">
    <citation type="submission" date="2021-01" db="EMBL/GenBank/DDBJ databases">
        <authorList>
            <consortium name="Genoscope - CEA"/>
            <person name="William W."/>
        </authorList>
    </citation>
    <scope>NUCLEOTIDE SEQUENCE</scope>
</reference>
<keyword evidence="4" id="KW-1133">Transmembrane helix</keyword>
<name>A0A8S1WE88_9CILI</name>
<keyword evidence="2" id="KW-0677">Repeat</keyword>
<keyword evidence="1" id="KW-0732">Signal</keyword>
<evidence type="ECO:0000256" key="4">
    <source>
        <dbReference type="SAM" id="Phobius"/>
    </source>
</evidence>
<evidence type="ECO:0000313" key="5">
    <source>
        <dbReference type="EMBL" id="CAD8187331.1"/>
    </source>
</evidence>
<comment type="caution">
    <text evidence="5">The sequence shown here is derived from an EMBL/GenBank/DDBJ whole genome shotgun (WGS) entry which is preliminary data.</text>
</comment>
<organism evidence="5 6">
    <name type="scientific">Paramecium pentaurelia</name>
    <dbReference type="NCBI Taxonomy" id="43138"/>
    <lineage>
        <taxon>Eukaryota</taxon>
        <taxon>Sar</taxon>
        <taxon>Alveolata</taxon>
        <taxon>Ciliophora</taxon>
        <taxon>Intramacronucleata</taxon>
        <taxon>Oligohymenophorea</taxon>
        <taxon>Peniculida</taxon>
        <taxon>Parameciidae</taxon>
        <taxon>Paramecium</taxon>
    </lineage>
</organism>
<proteinExistence type="predicted"/>
<evidence type="ECO:0000256" key="2">
    <source>
        <dbReference type="ARBA" id="ARBA00022737"/>
    </source>
</evidence>
<sequence>MAIIFQVFIERNHQCQLKCIQGCKKCTYGIYYDDCPNGEMNIDVMRIKYSLMDALIVNFISIVLFFFEGIFYECYAFYDGCGTEIKFYYEQFDYYNLIDDDGCSSNCKIEVDYKCQEKLQLL</sequence>